<protein>
    <submittedName>
        <fullName evidence="1">Uncharacterized protein</fullName>
    </submittedName>
</protein>
<evidence type="ECO:0000313" key="1">
    <source>
        <dbReference type="EMBL" id="KAF5604560.1"/>
    </source>
</evidence>
<dbReference type="EMBL" id="JAAOAV010000076">
    <property type="protein sequence ID" value="KAF5604560.1"/>
    <property type="molecule type" value="Genomic_DNA"/>
</dbReference>
<dbReference type="RefSeq" id="XP_036537715.1">
    <property type="nucleotide sequence ID" value="XM_036685107.1"/>
</dbReference>
<comment type="caution">
    <text evidence="1">The sequence shown here is derived from an EMBL/GenBank/DDBJ whole genome shotgun (WGS) entry which is preliminary data.</text>
</comment>
<reference evidence="1 2" key="1">
    <citation type="submission" date="2020-05" db="EMBL/GenBank/DDBJ databases">
        <title>Identification and distribution of gene clusters putatively required for synthesis of sphingolipid metabolism inhibitors in phylogenetically diverse species of the filamentous fungus Fusarium.</title>
        <authorList>
            <person name="Kim H.-S."/>
            <person name="Busman M."/>
            <person name="Brown D.W."/>
            <person name="Divon H."/>
            <person name="Uhlig S."/>
            <person name="Proctor R.H."/>
        </authorList>
    </citation>
    <scope>NUCLEOTIDE SEQUENCE [LARGE SCALE GENOMIC DNA]</scope>
    <source>
        <strain evidence="1 2">NRRL 66333</strain>
    </source>
</reference>
<sequence length="197" mass="22201">MSLQEDLEAYLQDYLDAPNVGKGEPAARFCHVEIPPYRLEIDVMEMFRQFFSKTDTQLFFVAPDMEIEQGLELGMDDTTTSYSYDQFLDIIQKNILSEQGVASTIWKKSVAGGWLEDCILPPDSVIVMQIDPNMPAGCVLSLAGIVEWAVDVSSDLVCSIDEILSLPKSFHNLDEKSKTFTLLSFTYRVGNLEHLFL</sequence>
<accession>A0A8H5PWR9</accession>
<proteinExistence type="predicted"/>
<dbReference type="GeneID" id="59319825"/>
<dbReference type="OrthoDB" id="5035669at2759"/>
<keyword evidence="2" id="KW-1185">Reference proteome</keyword>
<dbReference type="AlphaFoldDB" id="A0A8H5PWR9"/>
<evidence type="ECO:0000313" key="2">
    <source>
        <dbReference type="Proteomes" id="UP000547976"/>
    </source>
</evidence>
<organism evidence="1 2">
    <name type="scientific">Gibberella subglutinans</name>
    <name type="common">Fusarium subglutinans</name>
    <dbReference type="NCBI Taxonomy" id="42677"/>
    <lineage>
        <taxon>Eukaryota</taxon>
        <taxon>Fungi</taxon>
        <taxon>Dikarya</taxon>
        <taxon>Ascomycota</taxon>
        <taxon>Pezizomycotina</taxon>
        <taxon>Sordariomycetes</taxon>
        <taxon>Hypocreomycetidae</taxon>
        <taxon>Hypocreales</taxon>
        <taxon>Nectriaceae</taxon>
        <taxon>Fusarium</taxon>
        <taxon>Fusarium fujikuroi species complex</taxon>
    </lineage>
</organism>
<gene>
    <name evidence="1" type="ORF">FSUBG_6863</name>
</gene>
<name>A0A8H5PWR9_GIBSU</name>
<dbReference type="Proteomes" id="UP000547976">
    <property type="component" value="Unassembled WGS sequence"/>
</dbReference>